<dbReference type="InterPro" id="IPR036653">
    <property type="entry name" value="CinA-like_C"/>
</dbReference>
<evidence type="ECO:0000313" key="3">
    <source>
        <dbReference type="Proteomes" id="UP000786183"/>
    </source>
</evidence>
<sequence>MKHLLVYFTKTLHLNPLFKELVEEKLKEYRLYVDEYIVLDVNTANLDFFINLQDSKYTHISIITEESSFCIVNKFLATMNESELIQSDDDFILKDNLKYQNSSLLIKLNDKFVNILKAKDYFLPEFLYEDTMMNVFYILDDDFDGVNVILNTQAKPYGVKVYVFNLFNGLICVNIFKEKFSHLDGFMQSVRALFDKKIIEEINVFSFILNKLKEKNKTITFAESCTAGALVNEFSKLDGCSNILMASVVTYSVNSKKQWLKIDDYCANNVYSNECTIAMAKGALALTKADYAISTTGLLGKDDFNEIKSGDVFICVANNEKNISKKLKLNSSRALMQKECALACAVLLLDFDKELFFNE</sequence>
<keyword evidence="3" id="KW-1185">Reference proteome</keyword>
<dbReference type="Pfam" id="PF02464">
    <property type="entry name" value="CinA"/>
    <property type="match status" value="1"/>
</dbReference>
<gene>
    <name evidence="2" type="ORF">AVCANL283_08245</name>
</gene>
<dbReference type="NCBIfam" id="TIGR00199">
    <property type="entry name" value="PncC_domain"/>
    <property type="match status" value="1"/>
</dbReference>
<dbReference type="InterPro" id="IPR008136">
    <property type="entry name" value="CinA_C"/>
</dbReference>
<accession>A0ABS7WTH1</accession>
<dbReference type="RefSeq" id="WP_224325561.1">
    <property type="nucleotide sequence ID" value="NZ_JACGBB010000029.1"/>
</dbReference>
<organism evidence="2 3">
    <name type="scientific">Campylobacter canadensis</name>
    <dbReference type="NCBI Taxonomy" id="449520"/>
    <lineage>
        <taxon>Bacteria</taxon>
        <taxon>Pseudomonadati</taxon>
        <taxon>Campylobacterota</taxon>
        <taxon>Epsilonproteobacteria</taxon>
        <taxon>Campylobacterales</taxon>
        <taxon>Campylobacteraceae</taxon>
        <taxon>Campylobacter</taxon>
    </lineage>
</organism>
<reference evidence="2 3" key="1">
    <citation type="submission" date="2020-07" db="EMBL/GenBank/DDBJ databases">
        <title>Transfer of Campylobacter canadensis to the novel genus Avispirillum gen. nov., that also includes two novel species recovered from migratory waterfowl: Avispirillum anseris sp. nov. and Avispirillum brantae sp. nov.</title>
        <authorList>
            <person name="Miller W.G."/>
            <person name="Chapman M.H."/>
            <person name="Yee E."/>
            <person name="Inglis G.D."/>
        </authorList>
    </citation>
    <scope>NUCLEOTIDE SEQUENCE [LARGE SCALE GENOMIC DNA]</scope>
    <source>
        <strain evidence="2 3">L283</strain>
    </source>
</reference>
<proteinExistence type="predicted"/>
<evidence type="ECO:0000313" key="2">
    <source>
        <dbReference type="EMBL" id="MBZ7988080.1"/>
    </source>
</evidence>
<protein>
    <submittedName>
        <fullName evidence="2">CinA family protein</fullName>
    </submittedName>
</protein>
<dbReference type="EMBL" id="JACGBB010000029">
    <property type="protein sequence ID" value="MBZ7988080.1"/>
    <property type="molecule type" value="Genomic_DNA"/>
</dbReference>
<name>A0ABS7WTH1_9BACT</name>
<dbReference type="SUPFAM" id="SSF142433">
    <property type="entry name" value="CinA-like"/>
    <property type="match status" value="1"/>
</dbReference>
<feature type="domain" description="CinA C-terminal" evidence="1">
    <location>
        <begin position="207"/>
        <end position="345"/>
    </location>
</feature>
<comment type="caution">
    <text evidence="2">The sequence shown here is derived from an EMBL/GenBank/DDBJ whole genome shotgun (WGS) entry which is preliminary data.</text>
</comment>
<dbReference type="Proteomes" id="UP000786183">
    <property type="component" value="Unassembled WGS sequence"/>
</dbReference>
<evidence type="ECO:0000259" key="1">
    <source>
        <dbReference type="Pfam" id="PF02464"/>
    </source>
</evidence>
<dbReference type="Gene3D" id="3.90.950.20">
    <property type="entry name" value="CinA-like"/>
    <property type="match status" value="1"/>
</dbReference>